<name>A0AAE0D9C6_COLKA</name>
<feature type="signal peptide" evidence="2">
    <location>
        <begin position="1"/>
        <end position="19"/>
    </location>
</feature>
<proteinExistence type="predicted"/>
<reference evidence="3" key="1">
    <citation type="submission" date="2023-02" db="EMBL/GenBank/DDBJ databases">
        <title>Colletotrichum kahawae CIFC_Que2 genome sequencing and assembly.</title>
        <authorList>
            <person name="Baroncelli R."/>
        </authorList>
    </citation>
    <scope>NUCLEOTIDE SEQUENCE</scope>
    <source>
        <strain evidence="3">CIFC_Que2</strain>
    </source>
</reference>
<sequence length="93" mass="9962">MRVIQAFLLLLAAVGLALADPAAETGDMDLFPGAVFEGIAWRGDEALSVRKPAATTPEKSAAEKRKKSEKSEEFQRVIKRKGDLGHEGGEGPQ</sequence>
<dbReference type="AlphaFoldDB" id="A0AAE0D9C6"/>
<evidence type="ECO:0000313" key="4">
    <source>
        <dbReference type="Proteomes" id="UP001281614"/>
    </source>
</evidence>
<feature type="chain" id="PRO_5042067861" evidence="2">
    <location>
        <begin position="20"/>
        <end position="93"/>
    </location>
</feature>
<comment type="caution">
    <text evidence="3">The sequence shown here is derived from an EMBL/GenBank/DDBJ whole genome shotgun (WGS) entry which is preliminary data.</text>
</comment>
<keyword evidence="4" id="KW-1185">Reference proteome</keyword>
<evidence type="ECO:0000256" key="2">
    <source>
        <dbReference type="SAM" id="SignalP"/>
    </source>
</evidence>
<evidence type="ECO:0000256" key="1">
    <source>
        <dbReference type="SAM" id="MobiDB-lite"/>
    </source>
</evidence>
<gene>
    <name evidence="3" type="ORF">CKAH01_14654</name>
</gene>
<organism evidence="3 4">
    <name type="scientific">Colletotrichum kahawae</name>
    <name type="common">Coffee berry disease fungus</name>
    <dbReference type="NCBI Taxonomy" id="34407"/>
    <lineage>
        <taxon>Eukaryota</taxon>
        <taxon>Fungi</taxon>
        <taxon>Dikarya</taxon>
        <taxon>Ascomycota</taxon>
        <taxon>Pezizomycotina</taxon>
        <taxon>Sordariomycetes</taxon>
        <taxon>Hypocreomycetidae</taxon>
        <taxon>Glomerellales</taxon>
        <taxon>Glomerellaceae</taxon>
        <taxon>Colletotrichum</taxon>
        <taxon>Colletotrichum gloeosporioides species complex</taxon>
    </lineage>
</organism>
<feature type="region of interest" description="Disordered" evidence="1">
    <location>
        <begin position="49"/>
        <end position="93"/>
    </location>
</feature>
<dbReference type="Proteomes" id="UP001281614">
    <property type="component" value="Unassembled WGS sequence"/>
</dbReference>
<evidence type="ECO:0000313" key="3">
    <source>
        <dbReference type="EMBL" id="KAK2770601.1"/>
    </source>
</evidence>
<dbReference type="EMBL" id="VYYT01000092">
    <property type="protein sequence ID" value="KAK2770601.1"/>
    <property type="molecule type" value="Genomic_DNA"/>
</dbReference>
<keyword evidence="2" id="KW-0732">Signal</keyword>
<protein>
    <submittedName>
        <fullName evidence="3">Uncharacterized protein</fullName>
    </submittedName>
</protein>
<accession>A0AAE0D9C6</accession>
<feature type="compositionally biased region" description="Basic and acidic residues" evidence="1">
    <location>
        <begin position="69"/>
        <end position="93"/>
    </location>
</feature>